<dbReference type="Proteomes" id="UP001396334">
    <property type="component" value="Unassembled WGS sequence"/>
</dbReference>
<evidence type="ECO:0000313" key="2">
    <source>
        <dbReference type="EMBL" id="KAK9000789.1"/>
    </source>
</evidence>
<accession>A0ABR2QJU1</accession>
<reference evidence="2 3" key="1">
    <citation type="journal article" date="2024" name="G3 (Bethesda)">
        <title>Genome assembly of Hibiscus sabdariffa L. provides insights into metabolisms of medicinal natural products.</title>
        <authorList>
            <person name="Kim T."/>
        </authorList>
    </citation>
    <scope>NUCLEOTIDE SEQUENCE [LARGE SCALE GENOMIC DNA]</scope>
    <source>
        <strain evidence="2">TK-2024</strain>
        <tissue evidence="2">Old leaves</tissue>
    </source>
</reference>
<feature type="region of interest" description="Disordered" evidence="1">
    <location>
        <begin position="130"/>
        <end position="166"/>
    </location>
</feature>
<organism evidence="2 3">
    <name type="scientific">Hibiscus sabdariffa</name>
    <name type="common">roselle</name>
    <dbReference type="NCBI Taxonomy" id="183260"/>
    <lineage>
        <taxon>Eukaryota</taxon>
        <taxon>Viridiplantae</taxon>
        <taxon>Streptophyta</taxon>
        <taxon>Embryophyta</taxon>
        <taxon>Tracheophyta</taxon>
        <taxon>Spermatophyta</taxon>
        <taxon>Magnoliopsida</taxon>
        <taxon>eudicotyledons</taxon>
        <taxon>Gunneridae</taxon>
        <taxon>Pentapetalae</taxon>
        <taxon>rosids</taxon>
        <taxon>malvids</taxon>
        <taxon>Malvales</taxon>
        <taxon>Malvaceae</taxon>
        <taxon>Malvoideae</taxon>
        <taxon>Hibiscus</taxon>
    </lineage>
</organism>
<sequence length="166" mass="18082">MIVHGLFCWKECSKEDFINSIYRLLQGMLRFSPHPPHLDILHIVFGTGGWAILHLKFSSTSFQTSPSLVIPSFTTESTPANPSIVSPSGHVATCSRVHTYSTSRTMVTPSVVEPLVSGSDGSIVHVEPTNDDFSDDTPQLSLETGVHSPLMDEIDVAPQVEGSTFE</sequence>
<dbReference type="EMBL" id="JBBPBN010000037">
    <property type="protein sequence ID" value="KAK9000789.1"/>
    <property type="molecule type" value="Genomic_DNA"/>
</dbReference>
<proteinExistence type="predicted"/>
<protein>
    <submittedName>
        <fullName evidence="2">Uncharacterized protein</fullName>
    </submittedName>
</protein>
<gene>
    <name evidence="2" type="ORF">V6N11_081275</name>
</gene>
<comment type="caution">
    <text evidence="2">The sequence shown here is derived from an EMBL/GenBank/DDBJ whole genome shotgun (WGS) entry which is preliminary data.</text>
</comment>
<keyword evidence="3" id="KW-1185">Reference proteome</keyword>
<evidence type="ECO:0000256" key="1">
    <source>
        <dbReference type="SAM" id="MobiDB-lite"/>
    </source>
</evidence>
<name>A0ABR2QJU1_9ROSI</name>
<evidence type="ECO:0000313" key="3">
    <source>
        <dbReference type="Proteomes" id="UP001396334"/>
    </source>
</evidence>